<organism evidence="1 2">
    <name type="scientific">Dyadobacter luteus</name>
    <dbReference type="NCBI Taxonomy" id="2259619"/>
    <lineage>
        <taxon>Bacteria</taxon>
        <taxon>Pseudomonadati</taxon>
        <taxon>Bacteroidota</taxon>
        <taxon>Cytophagia</taxon>
        <taxon>Cytophagales</taxon>
        <taxon>Spirosomataceae</taxon>
        <taxon>Dyadobacter</taxon>
    </lineage>
</organism>
<accession>A0A3D8Y2I0</accession>
<dbReference type="Proteomes" id="UP000256373">
    <property type="component" value="Unassembled WGS sequence"/>
</dbReference>
<dbReference type="AlphaFoldDB" id="A0A3D8Y2I0"/>
<name>A0A3D8Y2I0_9BACT</name>
<proteinExistence type="predicted"/>
<reference evidence="1 2" key="1">
    <citation type="submission" date="2018-07" db="EMBL/GenBank/DDBJ databases">
        <title>Dyadobacter roseus sp. nov., isolated from rose rhizosphere soil.</title>
        <authorList>
            <person name="Chen L."/>
        </authorList>
    </citation>
    <scope>NUCLEOTIDE SEQUENCE [LARGE SCALE GENOMIC DNA]</scope>
    <source>
        <strain evidence="1 2">RS19</strain>
    </source>
</reference>
<dbReference type="EMBL" id="QNUL01000046">
    <property type="protein sequence ID" value="REA55525.1"/>
    <property type="molecule type" value="Genomic_DNA"/>
</dbReference>
<evidence type="ECO:0000313" key="1">
    <source>
        <dbReference type="EMBL" id="REA55525.1"/>
    </source>
</evidence>
<protein>
    <submittedName>
        <fullName evidence="1">Uncharacterized protein</fullName>
    </submittedName>
</protein>
<keyword evidence="2" id="KW-1185">Reference proteome</keyword>
<comment type="caution">
    <text evidence="1">The sequence shown here is derived from an EMBL/GenBank/DDBJ whole genome shotgun (WGS) entry which is preliminary data.</text>
</comment>
<sequence length="67" mass="7423">MGKVTSVNDTFIGAIIADRNIAIEYFQSYLPAFIASELDFSNLTQLPDAYVSAELQKTLPIALRNRS</sequence>
<evidence type="ECO:0000313" key="2">
    <source>
        <dbReference type="Proteomes" id="UP000256373"/>
    </source>
</evidence>
<gene>
    <name evidence="1" type="ORF">DSL64_28075</name>
</gene>